<dbReference type="SMR" id="A0A482WUB7"/>
<evidence type="ECO:0000256" key="7">
    <source>
        <dbReference type="ARBA" id="ARBA00023002"/>
    </source>
</evidence>
<evidence type="ECO:0000313" key="12">
    <source>
        <dbReference type="EMBL" id="RZF37094.1"/>
    </source>
</evidence>
<evidence type="ECO:0000313" key="13">
    <source>
        <dbReference type="EMBL" id="RZF39261.1"/>
    </source>
</evidence>
<dbReference type="InterPro" id="IPR013288">
    <property type="entry name" value="Cyt_c_oxidase_su4"/>
</dbReference>
<dbReference type="EMBL" id="QKKF02025294">
    <property type="protein sequence ID" value="RZF37094.1"/>
    <property type="molecule type" value="Genomic_DNA"/>
</dbReference>
<keyword evidence="9 10" id="KW-0472">Membrane</keyword>
<comment type="subunit">
    <text evidence="10">Component of the cytochrome c oxidase (complex IV, CIV), a multisubunit enzyme composed of 14 subunits.</text>
</comment>
<proteinExistence type="inferred from homology"/>
<comment type="similarity">
    <text evidence="2 10">Belongs to the cytochrome c oxidase IV family.</text>
</comment>
<keyword evidence="4 10" id="KW-0999">Mitochondrion inner membrane</keyword>
<dbReference type="Proteomes" id="UP000291343">
    <property type="component" value="Unassembled WGS sequence"/>
</dbReference>
<dbReference type="GO" id="GO:0006123">
    <property type="term" value="P:mitochondrial electron transport, cytochrome c to oxygen"/>
    <property type="evidence" value="ECO:0007669"/>
    <property type="project" value="InterPro"/>
</dbReference>
<name>A0A482WUB7_LAOST</name>
<dbReference type="InterPro" id="IPR004203">
    <property type="entry name" value="Cyt_c_oxidase_su4_fam"/>
</dbReference>
<reference evidence="12" key="2">
    <citation type="submission" date="2019-02" db="EMBL/GenBank/DDBJ databases">
        <authorList>
            <person name="Zhu J."/>
            <person name="Jiang F."/>
            <person name="Wang X."/>
            <person name="Yang P."/>
            <person name="Bao Y."/>
            <person name="Zhao W."/>
            <person name="Wang W."/>
            <person name="Lu H."/>
            <person name="Wang Q."/>
            <person name="Cui N."/>
            <person name="Li J."/>
            <person name="Chen X."/>
            <person name="Luo L."/>
            <person name="Yu J."/>
            <person name="Kang L."/>
            <person name="Cui F."/>
        </authorList>
    </citation>
    <scope>NUCLEOTIDE SEQUENCE</scope>
    <source>
        <strain evidence="12">Lst14</strain>
        <tissue evidence="12">Whole body</tissue>
    </source>
</reference>
<dbReference type="GO" id="GO:0005743">
    <property type="term" value="C:mitochondrial inner membrane"/>
    <property type="evidence" value="ECO:0007669"/>
    <property type="project" value="UniProtKB-SubCell"/>
</dbReference>
<feature type="region of interest" description="Disordered" evidence="11">
    <location>
        <begin position="183"/>
        <end position="206"/>
    </location>
</feature>
<evidence type="ECO:0000256" key="2">
    <source>
        <dbReference type="ARBA" id="ARBA00008135"/>
    </source>
</evidence>
<evidence type="ECO:0000256" key="11">
    <source>
        <dbReference type="SAM" id="MobiDB-lite"/>
    </source>
</evidence>
<keyword evidence="14" id="KW-1185">Reference proteome</keyword>
<sequence>MTFLLAGRLRKLNMLSMPVLRRCVGYEPADRWTDIIGDRDIVGFGKNGSPAYFDDPAFPCPGIRFQRNSPYIQALREKEKCDWRNLSVDEKRCLYRASFCQTYSEMLAGTGEWKEIIGWALIWVSSALWLLMFYKYFGAPPLPKSVTDYDYIRELRKRSIDIEDGIIDGYAANWDYEKECWKPGYSDKYYSGEPKKEDEEESKSED</sequence>
<evidence type="ECO:0000256" key="9">
    <source>
        <dbReference type="ARBA" id="ARBA00023136"/>
    </source>
</evidence>
<keyword evidence="7" id="KW-0560">Oxidoreductase</keyword>
<reference evidence="12 14" key="1">
    <citation type="journal article" date="2017" name="Gigascience">
        <title>Genome sequence of the small brown planthopper, Laodelphax striatellus.</title>
        <authorList>
            <person name="Zhu J."/>
            <person name="Jiang F."/>
            <person name="Wang X."/>
            <person name="Yang P."/>
            <person name="Bao Y."/>
            <person name="Zhao W."/>
            <person name="Wang W."/>
            <person name="Lu H."/>
            <person name="Wang Q."/>
            <person name="Cui N."/>
            <person name="Li J."/>
            <person name="Chen X."/>
            <person name="Luo L."/>
            <person name="Yu J."/>
            <person name="Kang L."/>
            <person name="Cui F."/>
        </authorList>
    </citation>
    <scope>NUCLEOTIDE SEQUENCE [LARGE SCALE GENOMIC DNA]</scope>
    <source>
        <strain evidence="12">Lst14</strain>
        <tissue evidence="12">Whole body</tissue>
    </source>
</reference>
<dbReference type="STRING" id="195883.A0A482WUB7"/>
<evidence type="ECO:0000313" key="14">
    <source>
        <dbReference type="Proteomes" id="UP000291343"/>
    </source>
</evidence>
<dbReference type="InterPro" id="IPR036639">
    <property type="entry name" value="Cyt_c_oxidase_su4_sf"/>
</dbReference>
<dbReference type="UniPathway" id="UPA00705"/>
<dbReference type="EMBL" id="QKKF02020306">
    <property type="protein sequence ID" value="RZF39261.1"/>
    <property type="molecule type" value="Genomic_DNA"/>
</dbReference>
<evidence type="ECO:0000256" key="10">
    <source>
        <dbReference type="RuleBase" id="RU367145"/>
    </source>
</evidence>
<dbReference type="PANTHER" id="PTHR10707:SF10">
    <property type="entry name" value="CYTOCHROME C OXIDASE SUBUNIT 4"/>
    <property type="match status" value="1"/>
</dbReference>
<comment type="subcellular location">
    <subcellularLocation>
        <location evidence="1 10">Mitochondrion inner membrane</location>
        <topology evidence="1 10">Single-pass membrane protein</topology>
    </subcellularLocation>
</comment>
<dbReference type="AlphaFoldDB" id="A0A482WUB7"/>
<comment type="caution">
    <text evidence="12">The sequence shown here is derived from an EMBL/GenBank/DDBJ whole genome shotgun (WGS) entry which is preliminary data.</text>
</comment>
<keyword evidence="6 10" id="KW-1133">Transmembrane helix</keyword>
<gene>
    <name evidence="13" type="ORF">LSTR_LSTR010355</name>
    <name evidence="12" type="ORF">LSTR_LSTR013790</name>
</gene>
<accession>A0A482WUB7</accession>
<dbReference type="GO" id="GO:0045277">
    <property type="term" value="C:respiratory chain complex IV"/>
    <property type="evidence" value="ECO:0007669"/>
    <property type="project" value="InterPro"/>
</dbReference>
<feature type="transmembrane region" description="Helical" evidence="10">
    <location>
        <begin position="116"/>
        <end position="134"/>
    </location>
</feature>
<protein>
    <recommendedName>
        <fullName evidence="10">Cytochrome c oxidase subunit 4</fullName>
    </recommendedName>
</protein>
<evidence type="ECO:0000256" key="6">
    <source>
        <dbReference type="ARBA" id="ARBA00022989"/>
    </source>
</evidence>
<dbReference type="PANTHER" id="PTHR10707">
    <property type="entry name" value="CYTOCHROME C OXIDASE SUBUNIT IV"/>
    <property type="match status" value="1"/>
</dbReference>
<dbReference type="OrthoDB" id="186013at2759"/>
<comment type="function">
    <text evidence="10">Component of the cytochrome c oxidase, the last enzyme in the mitochondrial electron transport chain which drives oxidative phosphorylation.</text>
</comment>
<dbReference type="CDD" id="cd00922">
    <property type="entry name" value="Cyt_c_Oxidase_IV"/>
    <property type="match status" value="1"/>
</dbReference>
<comment type="pathway">
    <text evidence="10">Energy metabolism; oxidative phosphorylation.</text>
</comment>
<evidence type="ECO:0000256" key="8">
    <source>
        <dbReference type="ARBA" id="ARBA00023128"/>
    </source>
</evidence>
<dbReference type="GO" id="GO:0016491">
    <property type="term" value="F:oxidoreductase activity"/>
    <property type="evidence" value="ECO:0007669"/>
    <property type="project" value="UniProtKB-KW"/>
</dbReference>
<dbReference type="PRINTS" id="PR01873">
    <property type="entry name" value="CYTCOXIDASE4"/>
</dbReference>
<evidence type="ECO:0000256" key="1">
    <source>
        <dbReference type="ARBA" id="ARBA00004434"/>
    </source>
</evidence>
<organism evidence="12 14">
    <name type="scientific">Laodelphax striatellus</name>
    <name type="common">Small brown planthopper</name>
    <name type="synonym">Delphax striatella</name>
    <dbReference type="NCBI Taxonomy" id="195883"/>
    <lineage>
        <taxon>Eukaryota</taxon>
        <taxon>Metazoa</taxon>
        <taxon>Ecdysozoa</taxon>
        <taxon>Arthropoda</taxon>
        <taxon>Hexapoda</taxon>
        <taxon>Insecta</taxon>
        <taxon>Pterygota</taxon>
        <taxon>Neoptera</taxon>
        <taxon>Paraneoptera</taxon>
        <taxon>Hemiptera</taxon>
        <taxon>Auchenorrhyncha</taxon>
        <taxon>Fulgoroidea</taxon>
        <taxon>Delphacidae</taxon>
        <taxon>Criomorphinae</taxon>
        <taxon>Laodelphax</taxon>
    </lineage>
</organism>
<dbReference type="Pfam" id="PF02936">
    <property type="entry name" value="COX4"/>
    <property type="match status" value="1"/>
</dbReference>
<dbReference type="FunFam" id="1.10.442.10:FF:000001">
    <property type="entry name" value="Cytochrome c oxidase subunit 4 isoform 1"/>
    <property type="match status" value="1"/>
</dbReference>
<keyword evidence="3 10" id="KW-0812">Transmembrane</keyword>
<dbReference type="Gene3D" id="1.10.442.10">
    <property type="entry name" value="Cytochrome c oxidase subunit IV"/>
    <property type="match status" value="1"/>
</dbReference>
<dbReference type="SUPFAM" id="SSF81406">
    <property type="entry name" value="Mitochondrial cytochrome c oxidase subunit IV"/>
    <property type="match status" value="1"/>
</dbReference>
<keyword evidence="5" id="KW-0809">Transit peptide</keyword>
<evidence type="ECO:0000256" key="3">
    <source>
        <dbReference type="ARBA" id="ARBA00022692"/>
    </source>
</evidence>
<evidence type="ECO:0000256" key="4">
    <source>
        <dbReference type="ARBA" id="ARBA00022792"/>
    </source>
</evidence>
<keyword evidence="8 10" id="KW-0496">Mitochondrion</keyword>
<evidence type="ECO:0000256" key="5">
    <source>
        <dbReference type="ARBA" id="ARBA00022946"/>
    </source>
</evidence>
<dbReference type="InParanoid" id="A0A482WUB7"/>